<comment type="subcellular location">
    <subcellularLocation>
        <location evidence="7">Cytoplasm</location>
    </subcellularLocation>
</comment>
<name>A0A926HNU2_9FIRM</name>
<dbReference type="NCBIfam" id="TIGR00517">
    <property type="entry name" value="acyl_carrier"/>
    <property type="match status" value="1"/>
</dbReference>
<dbReference type="EMBL" id="JACRSR010000001">
    <property type="protein sequence ID" value="MBC8530974.1"/>
    <property type="molecule type" value="Genomic_DNA"/>
</dbReference>
<dbReference type="GO" id="GO:0005829">
    <property type="term" value="C:cytosol"/>
    <property type="evidence" value="ECO:0007669"/>
    <property type="project" value="TreeGrafter"/>
</dbReference>
<dbReference type="PANTHER" id="PTHR20863:SF76">
    <property type="entry name" value="CARRIER DOMAIN-CONTAINING PROTEIN"/>
    <property type="match status" value="1"/>
</dbReference>
<evidence type="ECO:0000313" key="12">
    <source>
        <dbReference type="Proteomes" id="UP000623172"/>
    </source>
</evidence>
<evidence type="ECO:0000256" key="7">
    <source>
        <dbReference type="HAMAP-Rule" id="MF_01217"/>
    </source>
</evidence>
<dbReference type="HAMAP" id="MF_01217">
    <property type="entry name" value="Acyl_carrier"/>
    <property type="match status" value="1"/>
</dbReference>
<feature type="domain" description="Carrier" evidence="10">
    <location>
        <begin position="1"/>
        <end position="75"/>
    </location>
</feature>
<protein>
    <recommendedName>
        <fullName evidence="7 8">Acyl carrier protein</fullName>
        <shortName evidence="7">ACP</shortName>
    </recommendedName>
</protein>
<keyword evidence="4 7" id="KW-0276">Fatty acid metabolism</keyword>
<keyword evidence="7" id="KW-0963">Cytoplasm</keyword>
<keyword evidence="1 7" id="KW-0596">Phosphopantetheine</keyword>
<dbReference type="GO" id="GO:0009245">
    <property type="term" value="P:lipid A biosynthetic process"/>
    <property type="evidence" value="ECO:0007669"/>
    <property type="project" value="TreeGrafter"/>
</dbReference>
<gene>
    <name evidence="7 11" type="primary">acpP</name>
    <name evidence="11" type="ORF">H8696_03840</name>
</gene>
<dbReference type="InterPro" id="IPR009081">
    <property type="entry name" value="PP-bd_ACP"/>
</dbReference>
<evidence type="ECO:0000256" key="8">
    <source>
        <dbReference type="NCBIfam" id="TIGR00517"/>
    </source>
</evidence>
<dbReference type="GO" id="GO:0000035">
    <property type="term" value="F:acyl binding"/>
    <property type="evidence" value="ECO:0007669"/>
    <property type="project" value="TreeGrafter"/>
</dbReference>
<comment type="PTM">
    <text evidence="9">4'-phosphopantetheine is transferred from CoA to a specific serine of apo-ACP by acpS.</text>
</comment>
<dbReference type="PROSITE" id="PS50075">
    <property type="entry name" value="CARRIER"/>
    <property type="match status" value="1"/>
</dbReference>
<dbReference type="GO" id="GO:0000036">
    <property type="term" value="F:acyl carrier activity"/>
    <property type="evidence" value="ECO:0007669"/>
    <property type="project" value="UniProtKB-UniRule"/>
</dbReference>
<evidence type="ECO:0000256" key="1">
    <source>
        <dbReference type="ARBA" id="ARBA00022450"/>
    </source>
</evidence>
<keyword evidence="2 7" id="KW-0444">Lipid biosynthesis</keyword>
<dbReference type="Pfam" id="PF00550">
    <property type="entry name" value="PP-binding"/>
    <property type="match status" value="1"/>
</dbReference>
<evidence type="ECO:0000256" key="4">
    <source>
        <dbReference type="ARBA" id="ARBA00022832"/>
    </source>
</evidence>
<keyword evidence="3 7" id="KW-0597">Phosphoprotein</keyword>
<accession>A0A926HNU2</accession>
<comment type="function">
    <text evidence="7 9">Carrier of the growing fatty acid chain in fatty acid biosynthesis.</text>
</comment>
<evidence type="ECO:0000256" key="2">
    <source>
        <dbReference type="ARBA" id="ARBA00022516"/>
    </source>
</evidence>
<dbReference type="AlphaFoldDB" id="A0A926HNU2"/>
<dbReference type="NCBIfam" id="NF002150">
    <property type="entry name" value="PRK00982.1-4"/>
    <property type="match status" value="1"/>
</dbReference>
<reference evidence="11" key="1">
    <citation type="submission" date="2020-08" db="EMBL/GenBank/DDBJ databases">
        <title>Genome public.</title>
        <authorList>
            <person name="Liu C."/>
            <person name="Sun Q."/>
        </authorList>
    </citation>
    <scope>NUCLEOTIDE SEQUENCE</scope>
    <source>
        <strain evidence="11">NSJ-53</strain>
    </source>
</reference>
<feature type="modified residue" description="O-(pantetheine 4'-phosphoryl)serine" evidence="7">
    <location>
        <position position="35"/>
    </location>
</feature>
<keyword evidence="12" id="KW-1185">Reference proteome</keyword>
<sequence>MVFEKVQSIVADKFSMDPSEVTLESEIEKDLKADSIDMADLIMDLEDAFDMQIEEDKLAEIKTVGDIVRYIEDNQ</sequence>
<keyword evidence="5 7" id="KW-0443">Lipid metabolism</keyword>
<evidence type="ECO:0000259" key="10">
    <source>
        <dbReference type="PROSITE" id="PS50075"/>
    </source>
</evidence>
<proteinExistence type="inferred from homology"/>
<dbReference type="PANTHER" id="PTHR20863">
    <property type="entry name" value="ACYL CARRIER PROTEIN"/>
    <property type="match status" value="1"/>
</dbReference>
<dbReference type="SUPFAM" id="SSF47336">
    <property type="entry name" value="ACP-like"/>
    <property type="match status" value="1"/>
</dbReference>
<dbReference type="NCBIfam" id="NF002148">
    <property type="entry name" value="PRK00982.1-2"/>
    <property type="match status" value="1"/>
</dbReference>
<dbReference type="InterPro" id="IPR003231">
    <property type="entry name" value="ACP"/>
</dbReference>
<dbReference type="GO" id="GO:0016020">
    <property type="term" value="C:membrane"/>
    <property type="evidence" value="ECO:0007669"/>
    <property type="project" value="GOC"/>
</dbReference>
<comment type="caution">
    <text evidence="11">The sequence shown here is derived from an EMBL/GenBank/DDBJ whole genome shotgun (WGS) entry which is preliminary data.</text>
</comment>
<dbReference type="InterPro" id="IPR036736">
    <property type="entry name" value="ACP-like_sf"/>
</dbReference>
<comment type="similarity">
    <text evidence="7">Belongs to the acyl carrier protein (ACP) family.</text>
</comment>
<keyword evidence="6 7" id="KW-0275">Fatty acid biosynthesis</keyword>
<comment type="pathway">
    <text evidence="7 9">Lipid metabolism; fatty acid biosynthesis.</text>
</comment>
<comment type="PTM">
    <text evidence="7">4'-phosphopantetheine is transferred from CoA to a specific serine of apo-ACP by AcpS. This modification is essential for activity because fatty acids are bound in thioester linkage to the sulfhydryl of the prosthetic group.</text>
</comment>
<evidence type="ECO:0000313" key="11">
    <source>
        <dbReference type="EMBL" id="MBC8530974.1"/>
    </source>
</evidence>
<evidence type="ECO:0000256" key="6">
    <source>
        <dbReference type="ARBA" id="ARBA00023160"/>
    </source>
</evidence>
<organism evidence="11 12">
    <name type="scientific">Gehongia tenuis</name>
    <dbReference type="NCBI Taxonomy" id="2763655"/>
    <lineage>
        <taxon>Bacteria</taxon>
        <taxon>Bacillati</taxon>
        <taxon>Bacillota</taxon>
        <taxon>Clostridia</taxon>
        <taxon>Christensenellales</taxon>
        <taxon>Christensenellaceae</taxon>
        <taxon>Gehongia</taxon>
    </lineage>
</organism>
<evidence type="ECO:0000256" key="3">
    <source>
        <dbReference type="ARBA" id="ARBA00022553"/>
    </source>
</evidence>
<dbReference type="Proteomes" id="UP000623172">
    <property type="component" value="Unassembled WGS sequence"/>
</dbReference>
<dbReference type="RefSeq" id="WP_249315041.1">
    <property type="nucleotide sequence ID" value="NZ_JACRSR010000001.1"/>
</dbReference>
<evidence type="ECO:0000256" key="9">
    <source>
        <dbReference type="RuleBase" id="RU003545"/>
    </source>
</evidence>
<evidence type="ECO:0000256" key="5">
    <source>
        <dbReference type="ARBA" id="ARBA00023098"/>
    </source>
</evidence>
<dbReference type="Gene3D" id="1.10.1200.10">
    <property type="entry name" value="ACP-like"/>
    <property type="match status" value="1"/>
</dbReference>